<evidence type="ECO:0000256" key="4">
    <source>
        <dbReference type="ARBA" id="ARBA00022989"/>
    </source>
</evidence>
<keyword evidence="3 6" id="KW-0812">Transmembrane</keyword>
<dbReference type="GO" id="GO:0022857">
    <property type="term" value="F:transmembrane transporter activity"/>
    <property type="evidence" value="ECO:0007669"/>
    <property type="project" value="InterPro"/>
</dbReference>
<dbReference type="PANTHER" id="PTHR23511">
    <property type="entry name" value="SYNAPTIC VESICLE GLYCOPROTEIN 2"/>
    <property type="match status" value="1"/>
</dbReference>
<dbReference type="InterPro" id="IPR005828">
    <property type="entry name" value="MFS_sugar_transport-like"/>
</dbReference>
<gene>
    <name evidence="8" type="ORF">SO3561_06443</name>
</gene>
<comment type="subcellular location">
    <subcellularLocation>
        <location evidence="1">Cell membrane</location>
        <topology evidence="1">Multi-pass membrane protein</topology>
    </subcellularLocation>
</comment>
<feature type="transmembrane region" description="Helical" evidence="6">
    <location>
        <begin position="101"/>
        <end position="120"/>
    </location>
</feature>
<proteinExistence type="predicted"/>
<protein>
    <submittedName>
        <fullName evidence="8">MFS transporter</fullName>
    </submittedName>
</protein>
<keyword evidence="9" id="KW-1185">Reference proteome</keyword>
<dbReference type="Gene3D" id="1.20.1250.20">
    <property type="entry name" value="MFS general substrate transporter like domains"/>
    <property type="match status" value="1"/>
</dbReference>
<dbReference type="Pfam" id="PF00083">
    <property type="entry name" value="Sugar_tr"/>
    <property type="match status" value="1"/>
</dbReference>
<accession>A0A250VLP2</accession>
<organism evidence="8 9">
    <name type="scientific">Streptomyces olivochromogenes</name>
    <dbReference type="NCBI Taxonomy" id="1963"/>
    <lineage>
        <taxon>Bacteria</taxon>
        <taxon>Bacillati</taxon>
        <taxon>Actinomycetota</taxon>
        <taxon>Actinomycetes</taxon>
        <taxon>Kitasatosporales</taxon>
        <taxon>Streptomycetaceae</taxon>
        <taxon>Streptomyces</taxon>
    </lineage>
</organism>
<dbReference type="PROSITE" id="PS50850">
    <property type="entry name" value="MFS"/>
    <property type="match status" value="1"/>
</dbReference>
<sequence length="491" mass="52307">MSTDSATAADHAAVRAIPLGEALDVAPLSRFHVRFWLLAGLGILLDGFDFFIIGVANPLVAKDFAVGSALQGLVSAAAIVGAMFGAALLGPLGDRIGRSRIFRLDLWMFVVFSVLCTLAWDAWSLAAFRFALGLAVGLDYPIAAGYLAEILPSKNRGRWLVGAFSLQAAGILLGAVVGVVVLNVRPEVDAWRIMLGFGVLPALLIIWLRRGVPESPRWLAQNGREEEACEIGRVLTGVPVKVTGADRERQESPPEGFRAFLQPQLFSRRWRRRTIFTAVPWFLMDIATYGVGIFTPTLLASFALAGANSTFIADDIASTKGTALLDVFLVIGFWLAIVLVDRVGRVPLQLTGFGVMTLALCILAGSAQLPGGPQAHLSMVVVGFALFNTFMNLGPNSTTFTLPAEVFPSEMRAAGHGFATGCGKLGAALGTFLFPVLLARLGESLLLYGVAVTSALGFLVTYLFRIEPRGRSLQELSGLDAAALAPRIAPP</sequence>
<evidence type="ECO:0000256" key="5">
    <source>
        <dbReference type="ARBA" id="ARBA00023136"/>
    </source>
</evidence>
<dbReference type="RefSeq" id="WP_159064413.1">
    <property type="nucleotide sequence ID" value="NZ_BDQI01000016.1"/>
</dbReference>
<feature type="transmembrane region" description="Helical" evidence="6">
    <location>
        <begin position="445"/>
        <end position="464"/>
    </location>
</feature>
<dbReference type="InterPro" id="IPR036259">
    <property type="entry name" value="MFS_trans_sf"/>
</dbReference>
<keyword evidence="2" id="KW-0813">Transport</keyword>
<name>A0A250VLP2_STROL</name>
<feature type="transmembrane region" description="Helical" evidence="6">
    <location>
        <begin position="126"/>
        <end position="147"/>
    </location>
</feature>
<evidence type="ECO:0000256" key="6">
    <source>
        <dbReference type="SAM" id="Phobius"/>
    </source>
</evidence>
<feature type="transmembrane region" description="Helical" evidence="6">
    <location>
        <begin position="35"/>
        <end position="56"/>
    </location>
</feature>
<keyword evidence="4 6" id="KW-1133">Transmembrane helix</keyword>
<feature type="transmembrane region" description="Helical" evidence="6">
    <location>
        <begin position="278"/>
        <end position="303"/>
    </location>
</feature>
<feature type="transmembrane region" description="Helical" evidence="6">
    <location>
        <begin position="323"/>
        <end position="340"/>
    </location>
</feature>
<feature type="transmembrane region" description="Helical" evidence="6">
    <location>
        <begin position="414"/>
        <end position="439"/>
    </location>
</feature>
<evidence type="ECO:0000313" key="8">
    <source>
        <dbReference type="EMBL" id="GAX54890.1"/>
    </source>
</evidence>
<dbReference type="InterPro" id="IPR020846">
    <property type="entry name" value="MFS_dom"/>
</dbReference>
<feature type="transmembrane region" description="Helical" evidence="6">
    <location>
        <begin position="190"/>
        <end position="208"/>
    </location>
</feature>
<dbReference type="PANTHER" id="PTHR23511:SF34">
    <property type="entry name" value="SYNAPTIC VESICLE GLYCOPROTEIN 2"/>
    <property type="match status" value="1"/>
</dbReference>
<reference evidence="9" key="1">
    <citation type="submission" date="2017-05" db="EMBL/GenBank/DDBJ databases">
        <title>Streptomyces olivochromogenes NBRC 3561 whole genome shotgun sequence.</title>
        <authorList>
            <person name="Dohra H."/>
            <person name="Kodani S."/>
        </authorList>
    </citation>
    <scope>NUCLEOTIDE SEQUENCE [LARGE SCALE GENOMIC DNA]</scope>
    <source>
        <strain evidence="9">NBRC 3561</strain>
    </source>
</reference>
<dbReference type="STRING" id="1963.AQJ27_28940"/>
<dbReference type="GO" id="GO:0005886">
    <property type="term" value="C:plasma membrane"/>
    <property type="evidence" value="ECO:0007669"/>
    <property type="project" value="UniProtKB-SubCell"/>
</dbReference>
<feature type="transmembrane region" description="Helical" evidence="6">
    <location>
        <begin position="68"/>
        <end position="89"/>
    </location>
</feature>
<evidence type="ECO:0000256" key="3">
    <source>
        <dbReference type="ARBA" id="ARBA00022692"/>
    </source>
</evidence>
<feature type="transmembrane region" description="Helical" evidence="6">
    <location>
        <begin position="352"/>
        <end position="369"/>
    </location>
</feature>
<dbReference type="Proteomes" id="UP000217446">
    <property type="component" value="Unassembled WGS sequence"/>
</dbReference>
<keyword evidence="5 6" id="KW-0472">Membrane</keyword>
<evidence type="ECO:0000256" key="2">
    <source>
        <dbReference type="ARBA" id="ARBA00022448"/>
    </source>
</evidence>
<evidence type="ECO:0000256" key="1">
    <source>
        <dbReference type="ARBA" id="ARBA00004651"/>
    </source>
</evidence>
<evidence type="ECO:0000259" key="7">
    <source>
        <dbReference type="PROSITE" id="PS50850"/>
    </source>
</evidence>
<comment type="caution">
    <text evidence="8">The sequence shown here is derived from an EMBL/GenBank/DDBJ whole genome shotgun (WGS) entry which is preliminary data.</text>
</comment>
<dbReference type="EMBL" id="BDQI01000016">
    <property type="protein sequence ID" value="GAX54890.1"/>
    <property type="molecule type" value="Genomic_DNA"/>
</dbReference>
<dbReference type="AlphaFoldDB" id="A0A250VLP2"/>
<evidence type="ECO:0000313" key="9">
    <source>
        <dbReference type="Proteomes" id="UP000217446"/>
    </source>
</evidence>
<feature type="transmembrane region" description="Helical" evidence="6">
    <location>
        <begin position="159"/>
        <end position="184"/>
    </location>
</feature>
<feature type="domain" description="Major facilitator superfamily (MFS) profile" evidence="7">
    <location>
        <begin position="35"/>
        <end position="469"/>
    </location>
</feature>
<feature type="transmembrane region" description="Helical" evidence="6">
    <location>
        <begin position="375"/>
        <end position="393"/>
    </location>
</feature>
<dbReference type="SUPFAM" id="SSF103473">
    <property type="entry name" value="MFS general substrate transporter"/>
    <property type="match status" value="1"/>
</dbReference>